<keyword evidence="1 4" id="KW-0349">Heme</keyword>
<dbReference type="KEGG" id="acaf:CA12_08480"/>
<dbReference type="PANTHER" id="PTHR33546">
    <property type="entry name" value="LARGE, MULTIFUNCTIONAL SECRETED PROTEIN-RELATED"/>
    <property type="match status" value="1"/>
</dbReference>
<evidence type="ECO:0000256" key="3">
    <source>
        <dbReference type="ARBA" id="ARBA00023004"/>
    </source>
</evidence>
<dbReference type="Gene3D" id="1.25.10.10">
    <property type="entry name" value="Leucine-rich Repeat Variant"/>
    <property type="match status" value="2"/>
</dbReference>
<dbReference type="EMBL" id="CP036265">
    <property type="protein sequence ID" value="QDT14769.1"/>
    <property type="molecule type" value="Genomic_DNA"/>
</dbReference>
<name>A0A517P5W4_9PLAN</name>
<dbReference type="InterPro" id="IPR004155">
    <property type="entry name" value="PBS_lyase_HEAT"/>
</dbReference>
<dbReference type="GO" id="GO:0020037">
    <property type="term" value="F:heme binding"/>
    <property type="evidence" value="ECO:0007669"/>
    <property type="project" value="InterPro"/>
</dbReference>
<dbReference type="GO" id="GO:0009055">
    <property type="term" value="F:electron transfer activity"/>
    <property type="evidence" value="ECO:0007669"/>
    <property type="project" value="InterPro"/>
</dbReference>
<dbReference type="OrthoDB" id="9770043at2"/>
<keyword evidence="3 4" id="KW-0408">Iron</keyword>
<dbReference type="SUPFAM" id="SSF46626">
    <property type="entry name" value="Cytochrome c"/>
    <property type="match status" value="1"/>
</dbReference>
<gene>
    <name evidence="6" type="ORF">CA12_08480</name>
</gene>
<reference evidence="6 7" key="1">
    <citation type="submission" date="2019-02" db="EMBL/GenBank/DDBJ databases">
        <title>Deep-cultivation of Planctomycetes and their phenomic and genomic characterization uncovers novel biology.</title>
        <authorList>
            <person name="Wiegand S."/>
            <person name="Jogler M."/>
            <person name="Boedeker C."/>
            <person name="Pinto D."/>
            <person name="Vollmers J."/>
            <person name="Rivas-Marin E."/>
            <person name="Kohn T."/>
            <person name="Peeters S.H."/>
            <person name="Heuer A."/>
            <person name="Rast P."/>
            <person name="Oberbeckmann S."/>
            <person name="Bunk B."/>
            <person name="Jeske O."/>
            <person name="Meyerdierks A."/>
            <person name="Storesund J.E."/>
            <person name="Kallscheuer N."/>
            <person name="Luecker S."/>
            <person name="Lage O.M."/>
            <person name="Pohl T."/>
            <person name="Merkel B.J."/>
            <person name="Hornburger P."/>
            <person name="Mueller R.-W."/>
            <person name="Bruemmer F."/>
            <person name="Labrenz M."/>
            <person name="Spormann A.M."/>
            <person name="Op den Camp H."/>
            <person name="Overmann J."/>
            <person name="Amann R."/>
            <person name="Jetten M.S.M."/>
            <person name="Mascher T."/>
            <person name="Medema M.H."/>
            <person name="Devos D.P."/>
            <person name="Kaster A.-K."/>
            <person name="Ovreas L."/>
            <person name="Rohde M."/>
            <person name="Galperin M.Y."/>
            <person name="Jogler C."/>
        </authorList>
    </citation>
    <scope>NUCLEOTIDE SEQUENCE [LARGE SCALE GENOMIC DNA]</scope>
    <source>
        <strain evidence="6 7">CA12</strain>
    </source>
</reference>
<proteinExistence type="predicted"/>
<dbReference type="InterPro" id="IPR036909">
    <property type="entry name" value="Cyt_c-like_dom_sf"/>
</dbReference>
<dbReference type="InterPro" id="IPR055557">
    <property type="entry name" value="DUF7133"/>
</dbReference>
<evidence type="ECO:0000313" key="7">
    <source>
        <dbReference type="Proteomes" id="UP000318741"/>
    </source>
</evidence>
<evidence type="ECO:0000256" key="1">
    <source>
        <dbReference type="ARBA" id="ARBA00022617"/>
    </source>
</evidence>
<dbReference type="InterPro" id="IPR013428">
    <property type="entry name" value="Membrane-bound_put_N"/>
</dbReference>
<evidence type="ECO:0000259" key="5">
    <source>
        <dbReference type="PROSITE" id="PS51007"/>
    </source>
</evidence>
<dbReference type="Proteomes" id="UP000318741">
    <property type="component" value="Chromosome"/>
</dbReference>
<dbReference type="InterPro" id="IPR011042">
    <property type="entry name" value="6-blade_b-propeller_TolB-like"/>
</dbReference>
<dbReference type="InterPro" id="IPR011989">
    <property type="entry name" value="ARM-like"/>
</dbReference>
<dbReference type="InterPro" id="IPR013427">
    <property type="entry name" value="Haem-bd_dom_put"/>
</dbReference>
<protein>
    <submittedName>
        <fullName evidence="6">Cytochrome c</fullName>
    </submittedName>
</protein>
<dbReference type="Pfam" id="PF23500">
    <property type="entry name" value="DUF7133"/>
    <property type="match status" value="1"/>
</dbReference>
<dbReference type="PROSITE" id="PS51007">
    <property type="entry name" value="CYTC"/>
    <property type="match status" value="1"/>
</dbReference>
<dbReference type="NCBIfam" id="TIGR02604">
    <property type="entry name" value="Piru_Ver_Nterm"/>
    <property type="match status" value="1"/>
</dbReference>
<feature type="domain" description="Cytochrome c" evidence="5">
    <location>
        <begin position="1060"/>
        <end position="1197"/>
    </location>
</feature>
<dbReference type="InterPro" id="IPR011041">
    <property type="entry name" value="Quinoprot_gluc/sorb_DH_b-prop"/>
</dbReference>
<dbReference type="PANTHER" id="PTHR33546:SF1">
    <property type="entry name" value="LARGE, MULTIFUNCTIONAL SECRETED PROTEIN"/>
    <property type="match status" value="1"/>
</dbReference>
<evidence type="ECO:0000313" key="6">
    <source>
        <dbReference type="EMBL" id="QDT14769.1"/>
    </source>
</evidence>
<keyword evidence="7" id="KW-1185">Reference proteome</keyword>
<keyword evidence="2 4" id="KW-0479">Metal-binding</keyword>
<dbReference type="AlphaFoldDB" id="A0A517P5W4"/>
<accession>A0A517P5W4</accession>
<organism evidence="6 7">
    <name type="scientific">Alienimonas californiensis</name>
    <dbReference type="NCBI Taxonomy" id="2527989"/>
    <lineage>
        <taxon>Bacteria</taxon>
        <taxon>Pseudomonadati</taxon>
        <taxon>Planctomycetota</taxon>
        <taxon>Planctomycetia</taxon>
        <taxon>Planctomycetales</taxon>
        <taxon>Planctomycetaceae</taxon>
        <taxon>Alienimonas</taxon>
    </lineage>
</organism>
<dbReference type="RefSeq" id="WP_145357627.1">
    <property type="nucleotide sequence ID" value="NZ_CP036265.1"/>
</dbReference>
<evidence type="ECO:0000256" key="2">
    <source>
        <dbReference type="ARBA" id="ARBA00022723"/>
    </source>
</evidence>
<dbReference type="Gene3D" id="2.120.10.30">
    <property type="entry name" value="TolB, C-terminal domain"/>
    <property type="match status" value="1"/>
</dbReference>
<dbReference type="Pfam" id="PF13646">
    <property type="entry name" value="HEAT_2"/>
    <property type="match status" value="1"/>
</dbReference>
<sequence>MNAVRPAGSSRIRPSRTRPVWGAAALAAALALPSLTIARGPVEPAPADPAEQTYNPPIAPASDEGENALAGFTLPKGATGSVWAAEPLLANPVAIDVDYQGRLWVCETFRQGKGVEDNRGHMDWLRADLAAETVEDRAAYSRNYIEDADAKYTAEQDRIRLVTDSNGDGKADAATVFADGFNTIVSGTGAGVLVRPDGDVYYTCIPDLWKLKDTDGDGVADKRDALSTGYGVRFAFRGHDMHGLTMGPDGRLYWSIGDRGFHVLSPPSEGKPAELLAMPDTGAVFRSELDGSGLEIFSYGLRNPQEIAFDDAGNLFTWDNNSDSGDKARWVHVLQGADNGWRMYFQYLPDRGPWNREMMWIPRDTPATVQFGASGVPKETAAAQVQPAHVFPPLANIGDGPSGLTYDPGVGLPPELRGHFFACDFRGTPGNSGVRHWTNERHGASFKPVDDGQYLWGVLATDATFAPDGSLFVSDWVTGWTGVGKGRVYRIAQPKYTAEESAKILADGFTEANEYRLLELLNHADRRVRAEAQYELGSRNATDALLSVAEDATADPFARRHALWGYGQCVRVHGADPAPLATLATDTDPLLRWWALRLLGENAADQYAPLFAAALKDEDARVVREAALALGETTTPEPTATAWLREVIAADGTDPALFHAATVGLSATAGPGELAAFLGASFASRPGLGDADVAAQNARLHTAAVVALRRAGAWTALADALGRGGAENPAVRLELARAVIDEPAVAESGPALFALANTTQFGDEPTRDPLLRRVLMANFLLGDASAAARVAAVAADGGLPSALREEAIATLTMWDAPDRIDRVTGRLRPAAEWAAANPANRIVPATEAALENAKDGQAEIVRDAAFLPALLTENAPALLDGSEKVRAAAVELLAKYKIEASLDAMRALAEDASQPSEVRVAAVRAVDDLADDAAVAIAVARSALKAEDPSVRATARAVLVKRDPASAVGLLSEALEEGATLERQRAVSALAGLESGEADAVIETWLKRLMAGEAPPEITLELLEAASTRKDGAFGEYLAMYEDKRGPDKLAQWSETLTGGDVAAGKEIFFGRSAASCRRCHIADGEGGEVGPRLDGIAAKRDRAYLLESIVLPSAKIAEGFATAVVLKEDGQVVTGVLKSETAEALTLVLPTAEEVVIPTAQILDRADGPSAMPADIPDALTKREMRDLVEYLASLKTAPDGEHGEGGRGEGE</sequence>
<dbReference type="SUPFAM" id="SSF50952">
    <property type="entry name" value="Soluble quinoprotein glucose dehydrogenase"/>
    <property type="match status" value="1"/>
</dbReference>
<dbReference type="InterPro" id="IPR016024">
    <property type="entry name" value="ARM-type_fold"/>
</dbReference>
<dbReference type="GO" id="GO:0046872">
    <property type="term" value="F:metal ion binding"/>
    <property type="evidence" value="ECO:0007669"/>
    <property type="project" value="UniProtKB-KW"/>
</dbReference>
<evidence type="ECO:0000256" key="4">
    <source>
        <dbReference type="PROSITE-ProRule" id="PRU00433"/>
    </source>
</evidence>
<dbReference type="Gene3D" id="1.10.760.10">
    <property type="entry name" value="Cytochrome c-like domain"/>
    <property type="match status" value="1"/>
</dbReference>
<dbReference type="InterPro" id="IPR009056">
    <property type="entry name" value="Cyt_c-like_dom"/>
</dbReference>
<dbReference type="NCBIfam" id="TIGR02603">
    <property type="entry name" value="CxxCH_TIGR02603"/>
    <property type="match status" value="1"/>
</dbReference>
<dbReference type="SUPFAM" id="SSF48371">
    <property type="entry name" value="ARM repeat"/>
    <property type="match status" value="2"/>
</dbReference>
<dbReference type="SMART" id="SM00567">
    <property type="entry name" value="EZ_HEAT"/>
    <property type="match status" value="3"/>
</dbReference>